<dbReference type="PANTHER" id="PTHR30348:SF9">
    <property type="entry name" value="UPF0759 PROTEIN YECE"/>
    <property type="match status" value="1"/>
</dbReference>
<dbReference type="AlphaFoldDB" id="A0AB39HGA7"/>
<gene>
    <name evidence="1" type="ORF">AB0763_05910</name>
</gene>
<accession>A0AB39HGA7</accession>
<dbReference type="InterPro" id="IPR036520">
    <property type="entry name" value="UPF0759_sf"/>
</dbReference>
<dbReference type="InterPro" id="IPR002763">
    <property type="entry name" value="DUF72"/>
</dbReference>
<evidence type="ECO:0000313" key="1">
    <source>
        <dbReference type="EMBL" id="XDK26173.1"/>
    </source>
</evidence>
<name>A0AB39HGA7_9VIBR</name>
<dbReference type="Gene3D" id="3.20.20.410">
    <property type="entry name" value="Protein of unknown function UPF0759"/>
    <property type="match status" value="1"/>
</dbReference>
<proteinExistence type="predicted"/>
<sequence length="296" mass="34017">MRDSSLSQSTPNPFKLGLTQWSHPKWQSDFFGPGTPPQQRLEKYARVFDTVEGNTTFYALPTTNTVAQWARATNDDFSFTFKLPKTITHQQQLRQSQSLLRDFFTLMAPLHSRTIQWCIQLPASFSPQQLPILEKFCQQCPQGFPLAVEVRHPAFFAKGEDEKRLNQFLIAHQIDRVIMDSRPVFASQDRDPGTLDAQQKKPRVPVHAIATAKRPMIRFIGQQSVEQNLAFFSPWLKTLQQWTQQGIEPLIMIHTPDNQQAPWHAKAIVQQLASVMSCHPLPEFPAQVERPQLNMF</sequence>
<dbReference type="EMBL" id="CP162601">
    <property type="protein sequence ID" value="XDK26173.1"/>
    <property type="molecule type" value="Genomic_DNA"/>
</dbReference>
<dbReference type="PANTHER" id="PTHR30348">
    <property type="entry name" value="UNCHARACTERIZED PROTEIN YECE"/>
    <property type="match status" value="1"/>
</dbReference>
<dbReference type="Pfam" id="PF01904">
    <property type="entry name" value="DUF72"/>
    <property type="match status" value="1"/>
</dbReference>
<dbReference type="SUPFAM" id="SSF117396">
    <property type="entry name" value="TM1631-like"/>
    <property type="match status" value="1"/>
</dbReference>
<organism evidence="1">
    <name type="scientific">Vibrio sp. HB236076</name>
    <dbReference type="NCBI Taxonomy" id="3232307"/>
    <lineage>
        <taxon>Bacteria</taxon>
        <taxon>Pseudomonadati</taxon>
        <taxon>Pseudomonadota</taxon>
        <taxon>Gammaproteobacteria</taxon>
        <taxon>Vibrionales</taxon>
        <taxon>Vibrionaceae</taxon>
        <taxon>Vibrio</taxon>
    </lineage>
</organism>
<protein>
    <submittedName>
        <fullName evidence="1">DUF72 domain-containing protein</fullName>
    </submittedName>
</protein>
<dbReference type="RefSeq" id="WP_306101660.1">
    <property type="nucleotide sequence ID" value="NZ_CP162601.1"/>
</dbReference>
<dbReference type="KEGG" id="vih:AB0763_05910"/>
<reference evidence="1" key="1">
    <citation type="submission" date="2024-07" db="EMBL/GenBank/DDBJ databases">
        <title>Genome Analysis of a Potential Novel Vibrio Species Secreting pH- and Thermo-stable Alginate Lyase and its Application in Producing Alginate Oligosaccharides.</title>
        <authorList>
            <person name="Huang H."/>
            <person name="Bao K."/>
        </authorList>
    </citation>
    <scope>NUCLEOTIDE SEQUENCE</scope>
    <source>
        <strain evidence="1">HB236076</strain>
    </source>
</reference>